<name>A0ABZ0S806_9GAMM</name>
<protein>
    <recommendedName>
        <fullName evidence="1">DUF4214 domain-containing protein</fullName>
    </recommendedName>
</protein>
<reference evidence="2 3" key="1">
    <citation type="journal article" date="2023" name="Microorganisms">
        <title>Thiorhodovibrio frisius and Trv. litoralis spp. nov., Two Novel Members from a Clade of Fastidious Purple Sulfur Bacteria That Exhibit Unique Red-Shifted Light-Harvesting Capabilities.</title>
        <authorList>
            <person name="Methner A."/>
            <person name="Kuzyk S.B."/>
            <person name="Petersen J."/>
            <person name="Bauer S."/>
            <person name="Brinkmann H."/>
            <person name="Sichau K."/>
            <person name="Wanner G."/>
            <person name="Wolf J."/>
            <person name="Neumann-Schaal M."/>
            <person name="Henke P."/>
            <person name="Tank M."/>
            <person name="Sproer C."/>
            <person name="Bunk B."/>
            <person name="Overmann J."/>
        </authorList>
    </citation>
    <scope>NUCLEOTIDE SEQUENCE [LARGE SCALE GENOMIC DNA]</scope>
    <source>
        <strain evidence="2 3">DSM 6702</strain>
    </source>
</reference>
<dbReference type="EMBL" id="CP121472">
    <property type="protein sequence ID" value="WPL15610.1"/>
    <property type="molecule type" value="Genomic_DNA"/>
</dbReference>
<dbReference type="InterPro" id="IPR025282">
    <property type="entry name" value="DUF4214"/>
</dbReference>
<dbReference type="Gene3D" id="1.10.3130.20">
    <property type="entry name" value="Phycobilisome linker domain"/>
    <property type="match status" value="1"/>
</dbReference>
<feature type="domain" description="DUF4214" evidence="1">
    <location>
        <begin position="59"/>
        <end position="129"/>
    </location>
</feature>
<dbReference type="InterPro" id="IPR038255">
    <property type="entry name" value="PBS_linker_sf"/>
</dbReference>
<organism evidence="2 3">
    <name type="scientific">Thiorhodovibrio winogradskyi</name>
    <dbReference type="NCBI Taxonomy" id="77007"/>
    <lineage>
        <taxon>Bacteria</taxon>
        <taxon>Pseudomonadati</taxon>
        <taxon>Pseudomonadota</taxon>
        <taxon>Gammaproteobacteria</taxon>
        <taxon>Chromatiales</taxon>
        <taxon>Chromatiaceae</taxon>
        <taxon>Thiorhodovibrio</taxon>
    </lineage>
</organism>
<keyword evidence="3" id="KW-1185">Reference proteome</keyword>
<sequence>MALDTVVAQNISWIYIGAFLRPPTPSSNPAFNDPTGLEFWTEQWFNPASIYYQDYDAIASAFVASTEFAQRYGSNLTDADFVSQLYRNMLGREPEEGGLDFWTEQLAAGRSRGEILTDFAFSPENQANFANQQFVDSADSFIAATNAGETPDDWLVGNPSLDPGKEVPNQNTFTLTEKVVTSSTYALDGIDFTSLQEMLAYAAEYRNLTAQDQPESAAGGLNINVDEDVACCFDTEFLWQIEQLAEDVDTAIGGNSDTADDGIINTVNFLPAHLTTSRANEAVMEAGLTGDMDNIIIAGTPYPLHQAYINGGGGYNVLEVDMKGPFAQPKQLYNIQEIRVQNLTNYYDVDGDDYDNLLINVFDGAVDSIFDVSRARDLVRLVITESGSDGALTLLGVQNYATARFEGNFEQDVTLHYGAGQGDELQLEMANVTSTGVIGIAHNVGALEIFSEGRSNVLENVNFGTYFQQLTVTGTALLAIEGDLNFAWGEAYIDASENTGGLRVNVADLGDDGLDTVVIMGSQANDAIELEGVNDGALVNINTNTGNDRLTITEGLSAGAGSVLTGENLTVTVEADADLRLADISGVARFVISADGGLLLTQAQVQALGAAVFAADHNDIPVLSIEVSEAGTVLSDLIDLTALDSDVKLAFNVLAGASLDLTAEELHTYVANNGIVGEGVVNLTEVGLGFDPENVAGIVIGEGVGTIDPDFEGTLNVTRTADGFERPVAAADTDILLIDTTDTGGVTVNANDLQDIVDDEDEFSTLAETVVIKGSDDITFNVPVEMLADGFSLDFSELTGGLNDLTIDKFNNVAEVIGNGAGERIDVMLEGDVAEEGADTGLLTSGVATYVVVDIDDSENDDGDDDEDTVSFHLCDNTQGVTTIGLQGNMGKTLTFTNVPWGAVNPTILFEGDGYGNWDELPKAAGNPDESNVGTIVTEYFFDGAPARVLMNNQGNAPGQTSTGEPRPIAVDSITLDNAKSVEITIEDGNGIIYNLTDNGSGEGLEDVTIISGADVTLHLDGQERANDPDGDWFDSIDASAVDGTMTLHVEGDVDFSGTELTGIESVVLEDGVTVTMTIAQINDIGVANIMVENEDDEATLNIGEYDGSAFDFSSLEMDGIEVDTVTFVADMDITVDATTDFTGIDVLVVPEGTNVVISAVQFKQLVEGGATIVTEGVPGDDDQGTVTVDLDGDLEIGADDLATMLNGLDRANLTFAMADGETLDVSSFALADGLQVTGEDGAATTPLVNFSFDSPLDNDARFNDTIDVAGYGTQPEDGPGPAVDLRIQDSLLNNFWIDADNNGIEGADENSQSIEDLLENLESANILNIYRDEVDEELDPRDRDVVVESNAVPEGIEFSAEGALADYVRSIDLTLEADADNSASIDGDLLVNDGLVEENFTLLTIHTVDTDGAAADPVTINGDIYSEGDDGAGNDGDLLTATINAAVDLVMSGSLIFSALEAGGEATLKVAGDADVTMKSVDAGFNVAAVTFDTAGYTGTLTLTGGSDAIEMGDAASLVFSGSGDIVLDTDDGAGNNGIEGDDLTSIDASEHTGSLTLSVIESVSETDFTFTTGTGTTTATLSAILEADPDADPAEPGWSLNVGANTTLTLSGSTFNSGALAIAGAGTVVFDGDGNEVDLTGLVDVDGNSLLNFSSDTTIELAPDTQLSLTAEQLNDLNEAGVTFTKQPFDEGEGETEAVITVTGVNGDLTAANEDLDEDLDLTQADELVLSGDATLTGEQVSGREVTGNFNLTLTEVTADTDLTGVDVGGDLIVQAGDAETELTLAATAISGITMTVQGAALGVLTVSGVEDVVIAEGEANEGDIDADFSNLTVDLFDDDDPATDEEVVFELDSTGDQHLNGADFGALLGHGTRWLDISGTGTVTEENEELTTGGSIEIGENATVSVTAERLNVGGVAAAVDAGEGRLEVNDLGAAVVTVDTDIAFENVNYEMTFTDQAGTELVTIQNFTADSATAQDILNFSAALPEGADHDMTKLESLISTVNQTGSNSIVVLAIEDGGALQTVDSAAQLATALTDGGVFVDGVTANFGFDGTRIFMAEDAAGNTDVYLWEDSVGGDGVVQDGELSSVATIEAVGVASFVDGNFAIA</sequence>
<accession>A0ABZ0S806</accession>
<evidence type="ECO:0000313" key="2">
    <source>
        <dbReference type="EMBL" id="WPL15610.1"/>
    </source>
</evidence>
<dbReference type="Proteomes" id="UP001432180">
    <property type="component" value="Chromosome"/>
</dbReference>
<evidence type="ECO:0000313" key="3">
    <source>
        <dbReference type="Proteomes" id="UP001432180"/>
    </source>
</evidence>
<evidence type="ECO:0000259" key="1">
    <source>
        <dbReference type="Pfam" id="PF13946"/>
    </source>
</evidence>
<proteinExistence type="predicted"/>
<gene>
    <name evidence="2" type="ORF">Thiowin_00512</name>
</gene>
<dbReference type="Pfam" id="PF13946">
    <property type="entry name" value="DUF4214"/>
    <property type="match status" value="1"/>
</dbReference>